<dbReference type="Gene3D" id="1.10.150.20">
    <property type="entry name" value="5' to 3' exonuclease, C-terminal subdomain"/>
    <property type="match status" value="1"/>
</dbReference>
<organism evidence="4 5">
    <name type="scientific">Plantactinospora sonchi</name>
    <dbReference type="NCBI Taxonomy" id="1544735"/>
    <lineage>
        <taxon>Bacteria</taxon>
        <taxon>Bacillati</taxon>
        <taxon>Actinomycetota</taxon>
        <taxon>Actinomycetes</taxon>
        <taxon>Micromonosporales</taxon>
        <taxon>Micromonosporaceae</taxon>
        <taxon>Plantactinospora</taxon>
    </lineage>
</organism>
<keyword evidence="2" id="KW-0812">Transmembrane</keyword>
<keyword evidence="2" id="KW-0472">Membrane</keyword>
<dbReference type="EMBL" id="JAZGQK010000031">
    <property type="protein sequence ID" value="MEE6262713.1"/>
    <property type="molecule type" value="Genomic_DNA"/>
</dbReference>
<proteinExistence type="predicted"/>
<evidence type="ECO:0000259" key="3">
    <source>
        <dbReference type="SMART" id="SM00278"/>
    </source>
</evidence>
<reference evidence="4 5" key="1">
    <citation type="submission" date="2024-01" db="EMBL/GenBank/DDBJ databases">
        <title>Genome insights into Plantactinospora sonchi sp. nov.</title>
        <authorList>
            <person name="Wang L."/>
        </authorList>
    </citation>
    <scope>NUCLEOTIDE SEQUENCE [LARGE SCALE GENOMIC DNA]</scope>
    <source>
        <strain evidence="4 5">NEAU-QY2</strain>
    </source>
</reference>
<dbReference type="InterPro" id="IPR003583">
    <property type="entry name" value="Hlx-hairpin-Hlx_DNA-bd_motif"/>
</dbReference>
<gene>
    <name evidence="4" type="ORF">V1633_29965</name>
</gene>
<name>A0ABU7S1V0_9ACTN</name>
<feature type="compositionally biased region" description="Basic and acidic residues" evidence="1">
    <location>
        <begin position="60"/>
        <end position="76"/>
    </location>
</feature>
<feature type="compositionally biased region" description="Low complexity" evidence="1">
    <location>
        <begin position="116"/>
        <end position="130"/>
    </location>
</feature>
<evidence type="ECO:0000256" key="1">
    <source>
        <dbReference type="SAM" id="MobiDB-lite"/>
    </source>
</evidence>
<feature type="region of interest" description="Disordered" evidence="1">
    <location>
        <begin position="32"/>
        <end position="135"/>
    </location>
</feature>
<dbReference type="Proteomes" id="UP001332243">
    <property type="component" value="Unassembled WGS sequence"/>
</dbReference>
<sequence length="218" mass="23554">MVWFINQSLFIVLAAFLLGLLVGWLLWGGRRPSPSPADDTVARPASGDHDLRPVTTSRPATREHSVPPVVTDHDIRPIPTEHNVPPVTTDHDIRPVPTEHNVPPTTDHQPRPGTDTPPVADGVTATTTTTEPDDDLERIEGIGPKMAAALRAAGIHTFGQLAQTDDDTRRTAIEAAGLSFAPSLVTWGRQAQLLADGDEEGFDELTRRLVAGRETGRI</sequence>
<evidence type="ECO:0000256" key="2">
    <source>
        <dbReference type="SAM" id="Phobius"/>
    </source>
</evidence>
<keyword evidence="2" id="KW-1133">Transmembrane helix</keyword>
<accession>A0ABU7S1V0</accession>
<dbReference type="Pfam" id="PF14520">
    <property type="entry name" value="HHH_5"/>
    <property type="match status" value="1"/>
</dbReference>
<dbReference type="RefSeq" id="WP_331217655.1">
    <property type="nucleotide sequence ID" value="NZ_JAZGQK010000031.1"/>
</dbReference>
<evidence type="ECO:0000313" key="5">
    <source>
        <dbReference type="Proteomes" id="UP001332243"/>
    </source>
</evidence>
<comment type="caution">
    <text evidence="4">The sequence shown here is derived from an EMBL/GenBank/DDBJ whole genome shotgun (WGS) entry which is preliminary data.</text>
</comment>
<evidence type="ECO:0000313" key="4">
    <source>
        <dbReference type="EMBL" id="MEE6262713.1"/>
    </source>
</evidence>
<dbReference type="SMART" id="SM00278">
    <property type="entry name" value="HhH1"/>
    <property type="match status" value="1"/>
</dbReference>
<feature type="transmembrane region" description="Helical" evidence="2">
    <location>
        <begin position="6"/>
        <end position="27"/>
    </location>
</feature>
<keyword evidence="5" id="KW-1185">Reference proteome</keyword>
<feature type="domain" description="Helix-hairpin-helix DNA-binding motif class 1" evidence="3">
    <location>
        <begin position="134"/>
        <end position="153"/>
    </location>
</feature>
<protein>
    <submittedName>
        <fullName evidence="4">Helix-hairpin-helix domain-containing protein</fullName>
    </submittedName>
</protein>